<feature type="transmembrane region" description="Helical" evidence="6">
    <location>
        <begin position="395"/>
        <end position="418"/>
    </location>
</feature>
<feature type="transmembrane region" description="Helical" evidence="6">
    <location>
        <begin position="175"/>
        <end position="205"/>
    </location>
</feature>
<reference evidence="7 8" key="1">
    <citation type="submission" date="2020-01" db="EMBL/GenBank/DDBJ databases">
        <title>Investigation of new actinobacteria for the biodesulphurisation of diesel fuel.</title>
        <authorList>
            <person name="Athi Narayanan S.M."/>
        </authorList>
    </citation>
    <scope>NUCLEOTIDE SEQUENCE [LARGE SCALE GENOMIC DNA]</scope>
    <source>
        <strain evidence="7 8">213E</strain>
    </source>
</reference>
<keyword evidence="3 6" id="KW-0812">Transmembrane</keyword>
<dbReference type="SUPFAM" id="SSF103473">
    <property type="entry name" value="MFS general substrate transporter"/>
    <property type="match status" value="1"/>
</dbReference>
<feature type="transmembrane region" description="Helical" evidence="6">
    <location>
        <begin position="282"/>
        <end position="302"/>
    </location>
</feature>
<feature type="transmembrane region" description="Helical" evidence="6">
    <location>
        <begin position="369"/>
        <end position="389"/>
    </location>
</feature>
<feature type="transmembrane region" description="Helical" evidence="6">
    <location>
        <begin position="106"/>
        <end position="132"/>
    </location>
</feature>
<keyword evidence="4 6" id="KW-1133">Transmembrane helix</keyword>
<keyword evidence="5 6" id="KW-0472">Membrane</keyword>
<feature type="transmembrane region" description="Helical" evidence="6">
    <location>
        <begin position="248"/>
        <end position="270"/>
    </location>
</feature>
<feature type="transmembrane region" description="Helical" evidence="6">
    <location>
        <begin position="309"/>
        <end position="329"/>
    </location>
</feature>
<dbReference type="CDD" id="cd06173">
    <property type="entry name" value="MFS_MefA_like"/>
    <property type="match status" value="1"/>
</dbReference>
<evidence type="ECO:0000256" key="4">
    <source>
        <dbReference type="ARBA" id="ARBA00022989"/>
    </source>
</evidence>
<proteinExistence type="predicted"/>
<evidence type="ECO:0000256" key="6">
    <source>
        <dbReference type="SAM" id="Phobius"/>
    </source>
</evidence>
<organism evidence="7 8">
    <name type="scientific">Gordonia desulfuricans</name>
    <dbReference type="NCBI Taxonomy" id="89051"/>
    <lineage>
        <taxon>Bacteria</taxon>
        <taxon>Bacillati</taxon>
        <taxon>Actinomycetota</taxon>
        <taxon>Actinomycetes</taxon>
        <taxon>Mycobacteriales</taxon>
        <taxon>Gordoniaceae</taxon>
        <taxon>Gordonia</taxon>
    </lineage>
</organism>
<dbReference type="PANTHER" id="PTHR23513">
    <property type="entry name" value="INTEGRAL MEMBRANE EFFLUX PROTEIN-RELATED"/>
    <property type="match status" value="1"/>
</dbReference>
<evidence type="ECO:0000256" key="1">
    <source>
        <dbReference type="ARBA" id="ARBA00004651"/>
    </source>
</evidence>
<keyword evidence="8" id="KW-1185">Reference proteome</keyword>
<feature type="transmembrane region" description="Helical" evidence="6">
    <location>
        <begin position="31"/>
        <end position="52"/>
    </location>
</feature>
<comment type="caution">
    <text evidence="7">The sequence shown here is derived from an EMBL/GenBank/DDBJ whole genome shotgun (WGS) entry which is preliminary data.</text>
</comment>
<feature type="transmembrane region" description="Helical" evidence="6">
    <location>
        <begin position="335"/>
        <end position="357"/>
    </location>
</feature>
<sequence>MGQALVVSSTASSTTVLPKALRPFVGGQYRLLAAGLVFALFSDGVWTIALVWQVIALGGGPAQVSIATGVAAIGMVVSTLAGGVLADRVSQRRIIIGLEVVKTLAFVSVGVCALVGVLSLPIVVLAALFGGITTGMYYPAYSALLPSIVTPSELQAANGIEGFLRPVLFQAVGPMVAGAVIAAAAPAQAIVVAAIASVAAGVCYLAMRPVPLRRDVTTLRGNAFRSIVTDMAEGFVYMWRTPWLWSTLFFATILVLATMGPIEVLIPFALRERVHGGAGDHALVLAGFGVGAAISSLVFASIPMPRRYLSVMFVVWGFSSVPLVLMGIAGHTWVFIVAAFVTGVLFDGPMVLWGTLLQRRVPPALLGRVASLDFFVSAVLMPVSMALAAPLAHAIGLQATFIVCGLLPVPFALCFYLAARLWRDEVDHPLVDDEPHLTAVPAPAD</sequence>
<dbReference type="Gene3D" id="1.20.1250.20">
    <property type="entry name" value="MFS general substrate transporter like domains"/>
    <property type="match status" value="1"/>
</dbReference>
<protein>
    <submittedName>
        <fullName evidence="7">MFS transporter</fullName>
    </submittedName>
</protein>
<evidence type="ECO:0000256" key="2">
    <source>
        <dbReference type="ARBA" id="ARBA00022475"/>
    </source>
</evidence>
<keyword evidence="2" id="KW-1003">Cell membrane</keyword>
<dbReference type="Pfam" id="PF07690">
    <property type="entry name" value="MFS_1"/>
    <property type="match status" value="1"/>
</dbReference>
<feature type="transmembrane region" description="Helical" evidence="6">
    <location>
        <begin position="64"/>
        <end position="86"/>
    </location>
</feature>
<dbReference type="InterPro" id="IPR036259">
    <property type="entry name" value="MFS_trans_sf"/>
</dbReference>
<gene>
    <name evidence="7" type="ORF">GYA93_03200</name>
</gene>
<evidence type="ECO:0000313" key="7">
    <source>
        <dbReference type="EMBL" id="NDK88593.1"/>
    </source>
</evidence>
<dbReference type="InterPro" id="IPR011701">
    <property type="entry name" value="MFS"/>
</dbReference>
<accession>A0A7K3LK97</accession>
<dbReference type="Proteomes" id="UP000466307">
    <property type="component" value="Unassembled WGS sequence"/>
</dbReference>
<dbReference type="EMBL" id="JAADZU010000006">
    <property type="protein sequence ID" value="NDK88593.1"/>
    <property type="molecule type" value="Genomic_DNA"/>
</dbReference>
<evidence type="ECO:0000256" key="5">
    <source>
        <dbReference type="ARBA" id="ARBA00023136"/>
    </source>
</evidence>
<dbReference type="GO" id="GO:0022857">
    <property type="term" value="F:transmembrane transporter activity"/>
    <property type="evidence" value="ECO:0007669"/>
    <property type="project" value="InterPro"/>
</dbReference>
<name>A0A7K3LK97_9ACTN</name>
<comment type="subcellular location">
    <subcellularLocation>
        <location evidence="1">Cell membrane</location>
        <topology evidence="1">Multi-pass membrane protein</topology>
    </subcellularLocation>
</comment>
<dbReference type="PANTHER" id="PTHR23513:SF6">
    <property type="entry name" value="MAJOR FACILITATOR SUPERFAMILY ASSOCIATED DOMAIN-CONTAINING PROTEIN"/>
    <property type="match status" value="1"/>
</dbReference>
<evidence type="ECO:0000256" key="3">
    <source>
        <dbReference type="ARBA" id="ARBA00022692"/>
    </source>
</evidence>
<evidence type="ECO:0000313" key="8">
    <source>
        <dbReference type="Proteomes" id="UP000466307"/>
    </source>
</evidence>
<dbReference type="AlphaFoldDB" id="A0A7K3LK97"/>
<dbReference type="GO" id="GO:0005886">
    <property type="term" value="C:plasma membrane"/>
    <property type="evidence" value="ECO:0007669"/>
    <property type="project" value="UniProtKB-SubCell"/>
</dbReference>